<comment type="similarity">
    <text evidence="11 14">Belongs to the SoxA family.</text>
</comment>
<keyword evidence="4 14" id="KW-0349">Heme</keyword>
<gene>
    <name evidence="20" type="ORF">NOR51B_2698</name>
</gene>
<feature type="active site" description="Cysteine persulfide intermediate" evidence="15">
    <location>
        <position position="227"/>
    </location>
</feature>
<comment type="subunit">
    <text evidence="2 14">Heterodimer of SoxA and SoxX.</text>
</comment>
<evidence type="ECO:0000256" key="4">
    <source>
        <dbReference type="ARBA" id="ARBA00022617"/>
    </source>
</evidence>
<feature type="binding site" description="axial binding residue" evidence="17">
    <location>
        <position position="227"/>
    </location>
    <ligand>
        <name>heme c</name>
        <dbReference type="ChEBI" id="CHEBI:61717"/>
        <label>2</label>
    </ligand>
    <ligandPart>
        <name>Fe</name>
        <dbReference type="ChEBI" id="CHEBI:18248"/>
    </ligandPart>
</feature>
<dbReference type="Proteomes" id="UP000004699">
    <property type="component" value="Unassembled WGS sequence"/>
</dbReference>
<evidence type="ECO:0000256" key="17">
    <source>
        <dbReference type="PIRSR" id="PIRSR038455-3"/>
    </source>
</evidence>
<dbReference type="AlphaFoldDB" id="B8KX47"/>
<evidence type="ECO:0000256" key="8">
    <source>
        <dbReference type="ARBA" id="ARBA00022764"/>
    </source>
</evidence>
<feature type="binding site" description="axial binding residue" evidence="17">
    <location>
        <position position="101"/>
    </location>
    <ligand>
        <name>heme c</name>
        <dbReference type="ChEBI" id="CHEBI:61717"/>
        <label>1</label>
    </ligand>
    <ligandPart>
        <name>Fe</name>
        <dbReference type="ChEBI" id="CHEBI:18248"/>
    </ligandPart>
</feature>
<feature type="binding site" description="covalent" evidence="16">
    <location>
        <position position="65"/>
    </location>
    <ligand>
        <name>heme c</name>
        <dbReference type="ChEBI" id="CHEBI:61717"/>
        <label>1</label>
    </ligand>
</feature>
<evidence type="ECO:0000256" key="10">
    <source>
        <dbReference type="ARBA" id="ARBA00023004"/>
    </source>
</evidence>
<dbReference type="InterPro" id="IPR025710">
    <property type="entry name" value="SoxA"/>
</dbReference>
<evidence type="ECO:0000256" key="9">
    <source>
        <dbReference type="ARBA" id="ARBA00022982"/>
    </source>
</evidence>
<dbReference type="SUPFAM" id="SSF46626">
    <property type="entry name" value="Cytochrome c"/>
    <property type="match status" value="2"/>
</dbReference>
<keyword evidence="9 14" id="KW-0249">Electron transport</keyword>
<protein>
    <recommendedName>
        <fullName evidence="14">SoxAX cytochrome complex subunit A</fullName>
        <ecNumber evidence="14">2.8.5.2</ecNumber>
    </recommendedName>
    <alternativeName>
        <fullName evidence="14">Protein SoxA</fullName>
    </alternativeName>
    <alternativeName>
        <fullName evidence="14">Sulfur oxidizing protein A</fullName>
    </alternativeName>
    <alternativeName>
        <fullName evidence="14">Thiosulfate-oxidizing multienzyme system protein SoxA</fullName>
    </alternativeName>
</protein>
<accession>B8KX47</accession>
<dbReference type="GO" id="GO:0070069">
    <property type="term" value="C:cytochrome complex"/>
    <property type="evidence" value="ECO:0007669"/>
    <property type="project" value="InterPro"/>
</dbReference>
<dbReference type="eggNOG" id="COG3258">
    <property type="taxonomic scope" value="Bacteria"/>
</dbReference>
<keyword evidence="3 14" id="KW-0813">Transport</keyword>
<proteinExistence type="inferred from homology"/>
<dbReference type="RefSeq" id="WP_009021488.1">
    <property type="nucleotide sequence ID" value="NZ_DS999411.1"/>
</dbReference>
<dbReference type="GO" id="GO:0046872">
    <property type="term" value="F:metal ion binding"/>
    <property type="evidence" value="ECO:0007669"/>
    <property type="project" value="UniProtKB-KW"/>
</dbReference>
<reference evidence="21" key="1">
    <citation type="journal article" date="2013" name="BMC Microbiol.">
        <title>Taxonomy and evolution of bacteriochlorophyll a-containing members of the OM60/NOR5 clade of marine gammaproteobacteria: description of Luminiphilus syltensis gen. nov., sp. nov., reclassification of Haliea rubra as Pseudohaliea rubra gen. nov., comb. nov., and emendation of Chromatocurvus halotolerans.</title>
        <authorList>
            <person name="Spring S."/>
            <person name="Riedel T."/>
            <person name="Sproer C."/>
            <person name="Yan S."/>
            <person name="Harder J."/>
            <person name="Fuchs B.M."/>
        </authorList>
    </citation>
    <scope>NUCLEOTIDE SEQUENCE [LARGE SCALE GENOMIC DNA]</scope>
    <source>
        <strain evidence="21">NOR51-B</strain>
    </source>
</reference>
<dbReference type="InterPro" id="IPR036909">
    <property type="entry name" value="Cyt_c-like_dom_sf"/>
</dbReference>
<evidence type="ECO:0000256" key="13">
    <source>
        <dbReference type="ARBA" id="ARBA00048423"/>
    </source>
</evidence>
<dbReference type="NCBIfam" id="TIGR04484">
    <property type="entry name" value="thiosulf_SoxA"/>
    <property type="match status" value="1"/>
</dbReference>
<keyword evidence="8 14" id="KW-0574">Periplasm</keyword>
<evidence type="ECO:0000256" key="11">
    <source>
        <dbReference type="ARBA" id="ARBA00025746"/>
    </source>
</evidence>
<evidence type="ECO:0000313" key="20">
    <source>
        <dbReference type="EMBL" id="EED36746.1"/>
    </source>
</evidence>
<evidence type="ECO:0000256" key="3">
    <source>
        <dbReference type="ARBA" id="ARBA00022448"/>
    </source>
</evidence>
<dbReference type="EC" id="2.8.5.2" evidence="14"/>
<evidence type="ECO:0000256" key="2">
    <source>
        <dbReference type="ARBA" id="ARBA00011530"/>
    </source>
</evidence>
<dbReference type="Pfam" id="PF21342">
    <property type="entry name" value="SoxA-TsdA_cyt-c"/>
    <property type="match status" value="2"/>
</dbReference>
<evidence type="ECO:0000256" key="15">
    <source>
        <dbReference type="PIRSR" id="PIRSR038455-1"/>
    </source>
</evidence>
<keyword evidence="6 14" id="KW-0479">Metal-binding</keyword>
<dbReference type="GO" id="GO:0042597">
    <property type="term" value="C:periplasmic space"/>
    <property type="evidence" value="ECO:0007669"/>
    <property type="project" value="UniProtKB-SubCell"/>
</dbReference>
<comment type="cofactor">
    <cofactor evidence="16">
        <name>heme</name>
        <dbReference type="ChEBI" id="CHEBI:30413"/>
    </cofactor>
    <text evidence="16">Binds 2 heme groups per subunit.</text>
</comment>
<dbReference type="GO" id="GO:0009055">
    <property type="term" value="F:electron transfer activity"/>
    <property type="evidence" value="ECO:0007669"/>
    <property type="project" value="InterPro"/>
</dbReference>
<comment type="catalytic activity">
    <reaction evidence="12 14">
        <text>L-cysteinyl-[SoxY protein] + thiosulfate + 2 Fe(III)-[cytochrome c] = S-sulfosulfanyl-L-cysteinyl-[SoxY protein] + 2 Fe(II)-[cytochrome c] + 2 H(+)</text>
        <dbReference type="Rhea" id="RHEA:56720"/>
        <dbReference type="Rhea" id="RHEA-COMP:10350"/>
        <dbReference type="Rhea" id="RHEA-COMP:14328"/>
        <dbReference type="Rhea" id="RHEA-COMP:14399"/>
        <dbReference type="Rhea" id="RHEA-COMP:14691"/>
        <dbReference type="ChEBI" id="CHEBI:15378"/>
        <dbReference type="ChEBI" id="CHEBI:29033"/>
        <dbReference type="ChEBI" id="CHEBI:29034"/>
        <dbReference type="ChEBI" id="CHEBI:29950"/>
        <dbReference type="ChEBI" id="CHEBI:33542"/>
        <dbReference type="ChEBI" id="CHEBI:139321"/>
        <dbReference type="EC" id="2.8.5.2"/>
    </reaction>
</comment>
<evidence type="ECO:0000259" key="19">
    <source>
        <dbReference type="PROSITE" id="PS51007"/>
    </source>
</evidence>
<dbReference type="STRING" id="565045.NOR51B_2698"/>
<evidence type="ECO:0000256" key="1">
    <source>
        <dbReference type="ARBA" id="ARBA00004418"/>
    </source>
</evidence>
<feature type="signal peptide" evidence="18">
    <location>
        <begin position="1"/>
        <end position="22"/>
    </location>
</feature>
<dbReference type="GO" id="GO:0016740">
    <property type="term" value="F:transferase activity"/>
    <property type="evidence" value="ECO:0007669"/>
    <property type="project" value="UniProtKB-KW"/>
</dbReference>
<evidence type="ECO:0000313" key="21">
    <source>
        <dbReference type="Proteomes" id="UP000004699"/>
    </source>
</evidence>
<evidence type="ECO:0000256" key="12">
    <source>
        <dbReference type="ARBA" id="ARBA00048077"/>
    </source>
</evidence>
<evidence type="ECO:0000256" key="14">
    <source>
        <dbReference type="PIRNR" id="PIRNR038455"/>
    </source>
</evidence>
<dbReference type="GO" id="GO:0019417">
    <property type="term" value="P:sulfur oxidation"/>
    <property type="evidence" value="ECO:0007669"/>
    <property type="project" value="InterPro"/>
</dbReference>
<dbReference type="Gene3D" id="1.10.760.10">
    <property type="entry name" value="Cytochrome c-like domain"/>
    <property type="match status" value="2"/>
</dbReference>
<dbReference type="PROSITE" id="PS51007">
    <property type="entry name" value="CYTC"/>
    <property type="match status" value="1"/>
</dbReference>
<feature type="domain" description="Cytochrome c" evidence="19">
    <location>
        <begin position="155"/>
        <end position="266"/>
    </location>
</feature>
<dbReference type="HOGENOM" id="CLU_079910_0_0_6"/>
<dbReference type="EMBL" id="DS999411">
    <property type="protein sequence ID" value="EED36746.1"/>
    <property type="molecule type" value="Genomic_DNA"/>
</dbReference>
<dbReference type="PIRSF" id="PIRSF038455">
    <property type="entry name" value="SoxA"/>
    <property type="match status" value="1"/>
</dbReference>
<dbReference type="OrthoDB" id="9808312at2"/>
<name>B8KX47_9GAMM</name>
<sequence>MTTRKVLIAALAVVVPIASAVADGGVFDEYREMMGDDNPAIFVIEEGEEFWLQELGPKQVSLETCDLGLGPGVVAGAYAQLPRYFADTDQVMDLESRLVHCMVELQGRDPEDVHAKPYSLRGDMGTEIEALAAWIADQSSGVPIAPGQDQPQERAMYDLGEQLFYYRAGPHDFSCATCHGQDGARIRLQALGNLAKHEDAASAYASWPAYRISEGVVRTMGWRMRDCFRQQRLPELIMGSEASVALQMYLAVNAAGAPMSAPGLKR</sequence>
<dbReference type="GO" id="GO:0016669">
    <property type="term" value="F:oxidoreductase activity, acting on a sulfur group of donors, cytochrome as acceptor"/>
    <property type="evidence" value="ECO:0007669"/>
    <property type="project" value="InterPro"/>
</dbReference>
<evidence type="ECO:0000256" key="16">
    <source>
        <dbReference type="PIRSR" id="PIRSR038455-2"/>
    </source>
</evidence>
<keyword evidence="5 14" id="KW-0808">Transferase</keyword>
<keyword evidence="10 14" id="KW-0408">Iron</keyword>
<evidence type="ECO:0000256" key="5">
    <source>
        <dbReference type="ARBA" id="ARBA00022679"/>
    </source>
</evidence>
<organism evidence="20 21">
    <name type="scientific">Luminiphilus syltensis NOR5-1B</name>
    <dbReference type="NCBI Taxonomy" id="565045"/>
    <lineage>
        <taxon>Bacteria</taxon>
        <taxon>Pseudomonadati</taxon>
        <taxon>Pseudomonadota</taxon>
        <taxon>Gammaproteobacteria</taxon>
        <taxon>Cellvibrionales</taxon>
        <taxon>Halieaceae</taxon>
        <taxon>Luminiphilus</taxon>
    </lineage>
</organism>
<comment type="catalytic activity">
    <reaction evidence="13 14">
        <text>S-sulfanyl-L-cysteinyl-[SoxY protein] + thiosulfate + 2 Fe(III)-[cytochrome c] = S-(2-sulfodisulfanyl)-L-cysteinyl-[SoxY protein] + 2 Fe(II)-[cytochrome c] + 2 H(+)</text>
        <dbReference type="Rhea" id="RHEA:51224"/>
        <dbReference type="Rhea" id="RHEA-COMP:10350"/>
        <dbReference type="Rhea" id="RHEA-COMP:14399"/>
        <dbReference type="Rhea" id="RHEA-COMP:14689"/>
        <dbReference type="Rhea" id="RHEA-COMP:14690"/>
        <dbReference type="ChEBI" id="CHEBI:15378"/>
        <dbReference type="ChEBI" id="CHEBI:29033"/>
        <dbReference type="ChEBI" id="CHEBI:29034"/>
        <dbReference type="ChEBI" id="CHEBI:33542"/>
        <dbReference type="ChEBI" id="CHEBI:61963"/>
        <dbReference type="ChEBI" id="CHEBI:140664"/>
        <dbReference type="EC" id="2.8.5.2"/>
    </reaction>
</comment>
<dbReference type="GO" id="GO:0020037">
    <property type="term" value="F:heme binding"/>
    <property type="evidence" value="ECO:0007669"/>
    <property type="project" value="InterPro"/>
</dbReference>
<feature type="binding site" evidence="16">
    <location>
        <position position="223"/>
    </location>
    <ligand>
        <name>substrate</name>
    </ligand>
</feature>
<feature type="binding site" description="axial binding residue" evidence="17">
    <location>
        <position position="179"/>
    </location>
    <ligand>
        <name>heme c</name>
        <dbReference type="ChEBI" id="CHEBI:61717"/>
        <label>2</label>
    </ligand>
    <ligandPart>
        <name>Fe</name>
        <dbReference type="ChEBI" id="CHEBI:18248"/>
    </ligandPart>
</feature>
<evidence type="ECO:0000256" key="6">
    <source>
        <dbReference type="ARBA" id="ARBA00022723"/>
    </source>
</evidence>
<keyword evidence="7 18" id="KW-0732">Signal</keyword>
<feature type="chain" id="PRO_5002876051" description="SoxAX cytochrome complex subunit A" evidence="18">
    <location>
        <begin position="23"/>
        <end position="266"/>
    </location>
</feature>
<keyword evidence="21" id="KW-1185">Reference proteome</keyword>
<evidence type="ECO:0000256" key="7">
    <source>
        <dbReference type="ARBA" id="ARBA00022729"/>
    </source>
</evidence>
<evidence type="ECO:0000256" key="18">
    <source>
        <dbReference type="SAM" id="SignalP"/>
    </source>
</evidence>
<dbReference type="InterPro" id="IPR009056">
    <property type="entry name" value="Cyt_c-like_dom"/>
</dbReference>
<feature type="binding site" description="covalent" evidence="16">
    <location>
        <position position="178"/>
    </location>
    <ligand>
        <name>heme c</name>
        <dbReference type="ChEBI" id="CHEBI:61717"/>
        <label>2</label>
    </ligand>
</feature>
<feature type="binding site" description="covalent" evidence="16">
    <location>
        <position position="175"/>
    </location>
    <ligand>
        <name>heme c</name>
        <dbReference type="ChEBI" id="CHEBI:61717"/>
        <label>2</label>
    </ligand>
</feature>
<comment type="subcellular location">
    <subcellularLocation>
        <location evidence="1 14">Periplasm</location>
    </subcellularLocation>
</comment>